<dbReference type="Pfam" id="PF00089">
    <property type="entry name" value="Trypsin"/>
    <property type="match status" value="1"/>
</dbReference>
<evidence type="ECO:0000256" key="3">
    <source>
        <dbReference type="RuleBase" id="RU363034"/>
    </source>
</evidence>
<dbReference type="InterPro" id="IPR001254">
    <property type="entry name" value="Trypsin_dom"/>
</dbReference>
<evidence type="ECO:0000313" key="6">
    <source>
        <dbReference type="Proteomes" id="UP000321085"/>
    </source>
</evidence>
<dbReference type="Proteomes" id="UP000321085">
    <property type="component" value="Unassembled WGS sequence"/>
</dbReference>
<gene>
    <name evidence="5" type="ORF">MAE02_52190</name>
</gene>
<comment type="similarity">
    <text evidence="1">Belongs to the peptidase S1 family.</text>
</comment>
<reference evidence="5 6" key="1">
    <citation type="submission" date="2019-07" db="EMBL/GenBank/DDBJ databases">
        <title>Whole genome shotgun sequence of Microvirga aerophila NBRC 106136.</title>
        <authorList>
            <person name="Hosoyama A."/>
            <person name="Uohara A."/>
            <person name="Ohji S."/>
            <person name="Ichikawa N."/>
        </authorList>
    </citation>
    <scope>NUCLEOTIDE SEQUENCE [LARGE SCALE GENOMIC DNA]</scope>
    <source>
        <strain evidence="5 6">NBRC 106136</strain>
    </source>
</reference>
<evidence type="ECO:0000259" key="4">
    <source>
        <dbReference type="PROSITE" id="PS50240"/>
    </source>
</evidence>
<keyword evidence="6" id="KW-1185">Reference proteome</keyword>
<dbReference type="InterPro" id="IPR033116">
    <property type="entry name" value="TRYPSIN_SER"/>
</dbReference>
<keyword evidence="3" id="KW-0720">Serine protease</keyword>
<evidence type="ECO:0000313" key="5">
    <source>
        <dbReference type="EMBL" id="GEO17523.1"/>
    </source>
</evidence>
<dbReference type="PROSITE" id="PS00135">
    <property type="entry name" value="TRYPSIN_SER"/>
    <property type="match status" value="1"/>
</dbReference>
<protein>
    <recommendedName>
        <fullName evidence="4">Peptidase S1 domain-containing protein</fullName>
    </recommendedName>
</protein>
<proteinExistence type="inferred from homology"/>
<dbReference type="AlphaFoldDB" id="A0A512BZZ6"/>
<comment type="caution">
    <text evidence="5">The sequence shown here is derived from an EMBL/GenBank/DDBJ whole genome shotgun (WGS) entry which is preliminary data.</text>
</comment>
<dbReference type="GO" id="GO:0006508">
    <property type="term" value="P:proteolysis"/>
    <property type="evidence" value="ECO:0007669"/>
    <property type="project" value="UniProtKB-KW"/>
</dbReference>
<dbReference type="GO" id="GO:0004252">
    <property type="term" value="F:serine-type endopeptidase activity"/>
    <property type="evidence" value="ECO:0007669"/>
    <property type="project" value="InterPro"/>
</dbReference>
<sequence>MCALKPSLVETALRLHTLPMRFLPLLSLAALVALAAPAQAVVLGTASRDPNGLRRSVVSIENSIGELCSGAVIAQDLVLTAAHCMTDRASYRVVGVNRAFRPQSFRVTATAIHPAFVPGTTPRTQPGVDLAILKLERPLGPDYTPLDPRLTGRIDRGGAVTIAGFGVLSERLRRTARTLRQTNLVSLGPVEVANRVVIVVDQNNLAEITGAGACRGDSGGPVVVGGRGAYQLLGIVSWSSGALRTREPSACGGLTAVTPIAEHLRWIAEGTRMLDSIGGAWARQ</sequence>
<dbReference type="InterPro" id="IPR050430">
    <property type="entry name" value="Peptidase_S1"/>
</dbReference>
<keyword evidence="3" id="KW-0378">Hydrolase</keyword>
<dbReference type="InterPro" id="IPR009003">
    <property type="entry name" value="Peptidase_S1_PA"/>
</dbReference>
<dbReference type="EMBL" id="BJYU01000109">
    <property type="protein sequence ID" value="GEO17523.1"/>
    <property type="molecule type" value="Genomic_DNA"/>
</dbReference>
<dbReference type="InterPro" id="IPR001314">
    <property type="entry name" value="Peptidase_S1A"/>
</dbReference>
<dbReference type="PANTHER" id="PTHR24276:SF98">
    <property type="entry name" value="FI18310P1-RELATED"/>
    <property type="match status" value="1"/>
</dbReference>
<dbReference type="SUPFAM" id="SSF50494">
    <property type="entry name" value="Trypsin-like serine proteases"/>
    <property type="match status" value="1"/>
</dbReference>
<dbReference type="PANTHER" id="PTHR24276">
    <property type="entry name" value="POLYSERASE-RELATED"/>
    <property type="match status" value="1"/>
</dbReference>
<dbReference type="PRINTS" id="PR00722">
    <property type="entry name" value="CHYMOTRYPSIN"/>
</dbReference>
<feature type="domain" description="Peptidase S1" evidence="4">
    <location>
        <begin position="41"/>
        <end position="272"/>
    </location>
</feature>
<dbReference type="PROSITE" id="PS00134">
    <property type="entry name" value="TRYPSIN_HIS"/>
    <property type="match status" value="1"/>
</dbReference>
<dbReference type="SMART" id="SM00020">
    <property type="entry name" value="Tryp_SPc"/>
    <property type="match status" value="1"/>
</dbReference>
<evidence type="ECO:0000256" key="1">
    <source>
        <dbReference type="ARBA" id="ARBA00007664"/>
    </source>
</evidence>
<keyword evidence="2" id="KW-1015">Disulfide bond</keyword>
<name>A0A512BZZ6_9HYPH</name>
<dbReference type="Gene3D" id="2.40.10.10">
    <property type="entry name" value="Trypsin-like serine proteases"/>
    <property type="match status" value="1"/>
</dbReference>
<organism evidence="5 6">
    <name type="scientific">Microvirga aerophila</name>
    <dbReference type="NCBI Taxonomy" id="670291"/>
    <lineage>
        <taxon>Bacteria</taxon>
        <taxon>Pseudomonadati</taxon>
        <taxon>Pseudomonadota</taxon>
        <taxon>Alphaproteobacteria</taxon>
        <taxon>Hyphomicrobiales</taxon>
        <taxon>Methylobacteriaceae</taxon>
        <taxon>Microvirga</taxon>
    </lineage>
</organism>
<dbReference type="InterPro" id="IPR018114">
    <property type="entry name" value="TRYPSIN_HIS"/>
</dbReference>
<evidence type="ECO:0000256" key="2">
    <source>
        <dbReference type="ARBA" id="ARBA00023157"/>
    </source>
</evidence>
<accession>A0A512BZZ6</accession>
<dbReference type="PROSITE" id="PS50240">
    <property type="entry name" value="TRYPSIN_DOM"/>
    <property type="match status" value="1"/>
</dbReference>
<dbReference type="InterPro" id="IPR043504">
    <property type="entry name" value="Peptidase_S1_PA_chymotrypsin"/>
</dbReference>
<keyword evidence="3" id="KW-0645">Protease</keyword>